<dbReference type="InterPro" id="IPR002035">
    <property type="entry name" value="VWF_A"/>
</dbReference>
<evidence type="ECO:0000256" key="9">
    <source>
        <dbReference type="SAM" id="MobiDB-lite"/>
    </source>
</evidence>
<dbReference type="Ensembl" id="ENSPKIT00000026890.1">
    <property type="protein sequence ID" value="ENSPKIP00000002934.1"/>
    <property type="gene ID" value="ENSPKIG00000020641.1"/>
</dbReference>
<evidence type="ECO:0000256" key="4">
    <source>
        <dbReference type="ARBA" id="ARBA00022525"/>
    </source>
</evidence>
<dbReference type="Gene3D" id="3.40.50.410">
    <property type="entry name" value="von Willebrand factor, type A domain"/>
    <property type="match status" value="2"/>
</dbReference>
<feature type="region of interest" description="Disordered" evidence="9">
    <location>
        <begin position="164"/>
        <end position="204"/>
    </location>
</feature>
<evidence type="ECO:0000256" key="10">
    <source>
        <dbReference type="SAM" id="SignalP"/>
    </source>
</evidence>
<dbReference type="InterPro" id="IPR036609">
    <property type="entry name" value="LCCL_sf"/>
</dbReference>
<dbReference type="PANTHER" id="PTHR24020:SF20">
    <property type="entry name" value="PH DOMAIN-CONTAINING PROTEIN"/>
    <property type="match status" value="1"/>
</dbReference>
<accession>A0A3B3QAY2</accession>
<evidence type="ECO:0000259" key="11">
    <source>
        <dbReference type="PROSITE" id="PS50234"/>
    </source>
</evidence>
<evidence type="ECO:0000313" key="13">
    <source>
        <dbReference type="Ensembl" id="ENSPKIP00000002934.1"/>
    </source>
</evidence>
<dbReference type="AlphaFoldDB" id="A0A3B3QAY2"/>
<feature type="compositionally biased region" description="Polar residues" evidence="9">
    <location>
        <begin position="164"/>
        <end position="176"/>
    </location>
</feature>
<evidence type="ECO:0000256" key="8">
    <source>
        <dbReference type="ARBA" id="ARBA00023180"/>
    </source>
</evidence>
<dbReference type="InterPro" id="IPR050525">
    <property type="entry name" value="ECM_Assembly_Org"/>
</dbReference>
<dbReference type="STRING" id="1676925.ENSPKIP00000002934"/>
<comment type="function">
    <text evidence="1">Plays a role in the control of cell shape and motility in the trabecular meshwork.</text>
</comment>
<organism evidence="13 14">
    <name type="scientific">Paramormyrops kingsleyae</name>
    <dbReference type="NCBI Taxonomy" id="1676925"/>
    <lineage>
        <taxon>Eukaryota</taxon>
        <taxon>Metazoa</taxon>
        <taxon>Chordata</taxon>
        <taxon>Craniata</taxon>
        <taxon>Vertebrata</taxon>
        <taxon>Euteleostomi</taxon>
        <taxon>Actinopterygii</taxon>
        <taxon>Neopterygii</taxon>
        <taxon>Teleostei</taxon>
        <taxon>Osteoglossocephala</taxon>
        <taxon>Osteoglossomorpha</taxon>
        <taxon>Osteoglossiformes</taxon>
        <taxon>Mormyridae</taxon>
        <taxon>Paramormyrops</taxon>
    </lineage>
</organism>
<keyword evidence="5 10" id="KW-0732">Signal</keyword>
<dbReference type="GeneTree" id="ENSGT00940000159330"/>
<name>A0A3B3QAY2_9TELE</name>
<proteinExistence type="predicted"/>
<dbReference type="Pfam" id="PF03815">
    <property type="entry name" value="LCCL"/>
    <property type="match status" value="1"/>
</dbReference>
<dbReference type="GO" id="GO:0005576">
    <property type="term" value="C:extracellular region"/>
    <property type="evidence" value="ECO:0007669"/>
    <property type="project" value="UniProtKB-SubCell"/>
</dbReference>
<sequence length="706" mass="77599">MRGLVPTSLFVAVFLSCHSETKHSHQKSKRPDRAVPSLACDIRAGKISHTEFIARCPANCTQTKQPVYGTDVYASISSVCNAAIHGGIITDAGGKVIVRKMVGQDFYKGSFSNGVRSLSLPKWRESFTITAGKSKKGVLYPHTLHYISAHSTAVKTAQVLKNQSKGHQLTTAQPMRTSAALSSTASESSTTPTSTNTPTSKPRLMDHRHRVAGMPQVGAQRIDLDQGVHRPDPRATFWRPLGTAHVSAFPGRDRPPAAYPHSDWQAWSRQTSDAIHPVPESSYTWKGARMLERDGFTEQQQALLPKDPEPGPSGDPNCKVDIAFLMDGSWSIGRRRFRIQKDFLAKVAETIDVGASGPLMGIIQFGDNPETEFDLKAYTSSRDLSAAIENISQKGGASNVGKALSYLSGHFFTDAGGNRGRAPNVAVVLLDGWPTDKVEEASRQARESGINIFFVTIESPTEYEKENVLEANFMDKAVCRTNSFFSLPIFSWFDLGDAVQPLARRLCDTDQLVCSKTCLNANDIAFIIDGSSSIGTGNFRTMLQFVANVTREFEISDTDTRVGAVQYTYEQRLEFSFRQHSTKPAVLAAIEGISYWSGGTSTGAAIAYAAEQLFSQSKPSKRKVMIVITDGRSYDDVRAPALAIQRQGVIAYSIGIAWAVQEELEYIASDPDMEHSFFVDDFDNLHKFVPKIISNICQEFNQQPRN</sequence>
<dbReference type="Proteomes" id="UP000261540">
    <property type="component" value="Unplaced"/>
</dbReference>
<comment type="subcellular location">
    <subcellularLocation>
        <location evidence="2">Secreted</location>
    </subcellularLocation>
</comment>
<dbReference type="PANTHER" id="PTHR24020">
    <property type="entry name" value="COLLAGEN ALPHA"/>
    <property type="match status" value="1"/>
</dbReference>
<feature type="domain" description="VWFA" evidence="11">
    <location>
        <begin position="321"/>
        <end position="502"/>
    </location>
</feature>
<dbReference type="PROSITE" id="PS51257">
    <property type="entry name" value="PROKAR_LIPOPROTEIN"/>
    <property type="match status" value="1"/>
</dbReference>
<dbReference type="FunFam" id="2.170.130.20:FF:000001">
    <property type="entry name" value="Cysteine-rich secretory protein LCCL domain-containing 1"/>
    <property type="match status" value="1"/>
</dbReference>
<dbReference type="Pfam" id="PF00092">
    <property type="entry name" value="VWA"/>
    <property type="match status" value="2"/>
</dbReference>
<keyword evidence="6" id="KW-0677">Repeat</keyword>
<keyword evidence="4" id="KW-0964">Secreted</keyword>
<protein>
    <recommendedName>
        <fullName evidence="3">Cochlin</fullName>
    </recommendedName>
</protein>
<dbReference type="GO" id="GO:0007605">
    <property type="term" value="P:sensory perception of sound"/>
    <property type="evidence" value="ECO:0007669"/>
    <property type="project" value="UniProtKB-ARBA"/>
</dbReference>
<dbReference type="CDD" id="cd01472">
    <property type="entry name" value="vWA_collagen"/>
    <property type="match status" value="1"/>
</dbReference>
<keyword evidence="7" id="KW-1015">Disulfide bond</keyword>
<evidence type="ECO:0000256" key="6">
    <source>
        <dbReference type="ARBA" id="ARBA00022737"/>
    </source>
</evidence>
<dbReference type="SUPFAM" id="SSF53300">
    <property type="entry name" value="vWA-like"/>
    <property type="match status" value="2"/>
</dbReference>
<dbReference type="FunFam" id="3.40.50.410:FF:000029">
    <property type="entry name" value="Cochlin"/>
    <property type="match status" value="1"/>
</dbReference>
<feature type="domain" description="LCCL" evidence="12">
    <location>
        <begin position="34"/>
        <end position="127"/>
    </location>
</feature>
<feature type="domain" description="VWFA" evidence="11">
    <location>
        <begin position="523"/>
        <end position="692"/>
    </location>
</feature>
<dbReference type="SMART" id="SM00603">
    <property type="entry name" value="LCCL"/>
    <property type="match status" value="1"/>
</dbReference>
<dbReference type="PRINTS" id="PR00453">
    <property type="entry name" value="VWFADOMAIN"/>
</dbReference>
<reference evidence="13" key="1">
    <citation type="submission" date="2025-08" db="UniProtKB">
        <authorList>
            <consortium name="Ensembl"/>
        </authorList>
    </citation>
    <scope>IDENTIFICATION</scope>
</reference>
<reference evidence="13" key="2">
    <citation type="submission" date="2025-09" db="UniProtKB">
        <authorList>
            <consortium name="Ensembl"/>
        </authorList>
    </citation>
    <scope>IDENTIFICATION</scope>
</reference>
<evidence type="ECO:0000259" key="12">
    <source>
        <dbReference type="PROSITE" id="PS50820"/>
    </source>
</evidence>
<evidence type="ECO:0000256" key="3">
    <source>
        <dbReference type="ARBA" id="ARBA00013828"/>
    </source>
</evidence>
<dbReference type="InterPro" id="IPR004043">
    <property type="entry name" value="LCCL"/>
</dbReference>
<keyword evidence="14" id="KW-1185">Reference proteome</keyword>
<evidence type="ECO:0000256" key="7">
    <source>
        <dbReference type="ARBA" id="ARBA00023157"/>
    </source>
</evidence>
<evidence type="ECO:0000256" key="5">
    <source>
        <dbReference type="ARBA" id="ARBA00022729"/>
    </source>
</evidence>
<dbReference type="InterPro" id="IPR036465">
    <property type="entry name" value="vWFA_dom_sf"/>
</dbReference>
<dbReference type="SUPFAM" id="SSF69848">
    <property type="entry name" value="LCCL domain"/>
    <property type="match status" value="1"/>
</dbReference>
<evidence type="ECO:0000313" key="14">
    <source>
        <dbReference type="Proteomes" id="UP000261540"/>
    </source>
</evidence>
<dbReference type="FunFam" id="3.40.50.410:FF:000009">
    <property type="entry name" value="Putative vitrin"/>
    <property type="match status" value="1"/>
</dbReference>
<keyword evidence="8" id="KW-0325">Glycoprotein</keyword>
<evidence type="ECO:0000256" key="1">
    <source>
        <dbReference type="ARBA" id="ARBA00003388"/>
    </source>
</evidence>
<dbReference type="PROSITE" id="PS50820">
    <property type="entry name" value="LCCL"/>
    <property type="match status" value="1"/>
</dbReference>
<feature type="chain" id="PRO_5017182997" description="Cochlin" evidence="10">
    <location>
        <begin position="20"/>
        <end position="706"/>
    </location>
</feature>
<dbReference type="SMART" id="SM00327">
    <property type="entry name" value="VWA"/>
    <property type="match status" value="2"/>
</dbReference>
<dbReference type="Gene3D" id="2.170.130.20">
    <property type="entry name" value="LCCL-like domain"/>
    <property type="match status" value="1"/>
</dbReference>
<feature type="compositionally biased region" description="Low complexity" evidence="9">
    <location>
        <begin position="177"/>
        <end position="202"/>
    </location>
</feature>
<feature type="signal peptide" evidence="10">
    <location>
        <begin position="1"/>
        <end position="19"/>
    </location>
</feature>
<dbReference type="PROSITE" id="PS50234">
    <property type="entry name" value="VWFA"/>
    <property type="match status" value="2"/>
</dbReference>
<evidence type="ECO:0000256" key="2">
    <source>
        <dbReference type="ARBA" id="ARBA00004613"/>
    </source>
</evidence>